<comment type="caution">
    <text evidence="1">The sequence shown here is derived from an EMBL/GenBank/DDBJ whole genome shotgun (WGS) entry which is preliminary data.</text>
</comment>
<protein>
    <recommendedName>
        <fullName evidence="3">RND transporter</fullName>
    </recommendedName>
</protein>
<reference evidence="1 2" key="1">
    <citation type="submission" date="2019-03" db="EMBL/GenBank/DDBJ databases">
        <title>Genomic Encyclopedia of Type Strains, Phase IV (KMG-IV): sequencing the most valuable type-strain genomes for metagenomic binning, comparative biology and taxonomic classification.</title>
        <authorList>
            <person name="Goeker M."/>
        </authorList>
    </citation>
    <scope>NUCLEOTIDE SEQUENCE [LARGE SCALE GENOMIC DNA]</scope>
    <source>
        <strain evidence="1 2">DSM 24766</strain>
    </source>
</reference>
<dbReference type="RefSeq" id="WP_132950737.1">
    <property type="nucleotide sequence ID" value="NZ_SLXU01000003.1"/>
</dbReference>
<keyword evidence="2" id="KW-1185">Reference proteome</keyword>
<accession>A0A4R2RG15</accession>
<gene>
    <name evidence="1" type="ORF">EV663_10348</name>
</gene>
<name>A0A4R2RG15_9RHOB</name>
<dbReference type="Proteomes" id="UP000295050">
    <property type="component" value="Unassembled WGS sequence"/>
</dbReference>
<dbReference type="AlphaFoldDB" id="A0A4R2RG15"/>
<sequence>MLRIVDEMPLWLVLLAVLSVGLAPFAPEPHVWQKLRMLASGDLRRGIDILDLCLHGTPWLVLLAKLGRLAFLASRR</sequence>
<evidence type="ECO:0000313" key="1">
    <source>
        <dbReference type="EMBL" id="TCP61863.1"/>
    </source>
</evidence>
<dbReference type="EMBL" id="SLXU01000003">
    <property type="protein sequence ID" value="TCP61863.1"/>
    <property type="molecule type" value="Genomic_DNA"/>
</dbReference>
<organism evidence="1 2">
    <name type="scientific">Rhodovulum bhavnagarense</name>
    <dbReference type="NCBI Taxonomy" id="992286"/>
    <lineage>
        <taxon>Bacteria</taxon>
        <taxon>Pseudomonadati</taxon>
        <taxon>Pseudomonadota</taxon>
        <taxon>Alphaproteobacteria</taxon>
        <taxon>Rhodobacterales</taxon>
        <taxon>Paracoccaceae</taxon>
        <taxon>Rhodovulum</taxon>
    </lineage>
</organism>
<evidence type="ECO:0008006" key="3">
    <source>
        <dbReference type="Google" id="ProtNLM"/>
    </source>
</evidence>
<proteinExistence type="predicted"/>
<dbReference type="OrthoDB" id="1467821at2"/>
<evidence type="ECO:0000313" key="2">
    <source>
        <dbReference type="Proteomes" id="UP000295050"/>
    </source>
</evidence>